<keyword evidence="3" id="KW-0436">Ligase</keyword>
<dbReference type="PANTHER" id="PTHR43033">
    <property type="entry name" value="TRNA(ILE)-LYSIDINE SYNTHASE-RELATED"/>
    <property type="match status" value="1"/>
</dbReference>
<dbReference type="InterPro" id="IPR011063">
    <property type="entry name" value="TilS/TtcA_N"/>
</dbReference>
<evidence type="ECO:0000256" key="2">
    <source>
        <dbReference type="ARBA" id="ARBA00022490"/>
    </source>
</evidence>
<dbReference type="Gene3D" id="1.20.59.20">
    <property type="match status" value="1"/>
</dbReference>
<dbReference type="GO" id="GO:0008033">
    <property type="term" value="P:tRNA processing"/>
    <property type="evidence" value="ECO:0007669"/>
    <property type="project" value="UniProtKB-KW"/>
</dbReference>
<keyword evidence="4" id="KW-0819">tRNA processing</keyword>
<sequence length="296" mass="32908">MTARLVQLEKHPLVIDLLTKCDFPLAGTKISCAVSGGPDSMALLILATASGCEVTAIHVDHGLRTDSENEFQIVEKLATELGAQFNSRTIKIEQGTNLEARARTARYEVMPHDVMTGHTADDQAETVLINLLRGAGLSGLAGMQRNQRHPILALRRTQTHQLCRELKIEVVEDPTNTNPKFQRNRIRHELIPLMDAISQRDVAAILDRQADLFREDSMLLDDLAKKIDVTDAKLLAAAPIALARRAIRQWLTEIYPPDAATVERVLDVARGTTLACEIGSNREVRRSQQRLQIFTN</sequence>
<gene>
    <name evidence="10" type="ORF">UFOPK1826_00760</name>
</gene>
<comment type="catalytic activity">
    <reaction evidence="7">
        <text>cytidine(34) in tRNA(Ile2) + L-lysine + ATP = lysidine(34) in tRNA(Ile2) + AMP + diphosphate + H(+)</text>
        <dbReference type="Rhea" id="RHEA:43744"/>
        <dbReference type="Rhea" id="RHEA-COMP:10625"/>
        <dbReference type="Rhea" id="RHEA-COMP:10670"/>
        <dbReference type="ChEBI" id="CHEBI:15378"/>
        <dbReference type="ChEBI" id="CHEBI:30616"/>
        <dbReference type="ChEBI" id="CHEBI:32551"/>
        <dbReference type="ChEBI" id="CHEBI:33019"/>
        <dbReference type="ChEBI" id="CHEBI:82748"/>
        <dbReference type="ChEBI" id="CHEBI:83665"/>
        <dbReference type="ChEBI" id="CHEBI:456215"/>
        <dbReference type="EC" id="6.3.4.19"/>
    </reaction>
</comment>
<evidence type="ECO:0000256" key="4">
    <source>
        <dbReference type="ARBA" id="ARBA00022694"/>
    </source>
</evidence>
<dbReference type="GO" id="GO:0032267">
    <property type="term" value="F:tRNA(Ile)-lysidine synthase activity"/>
    <property type="evidence" value="ECO:0007669"/>
    <property type="project" value="UniProtKB-EC"/>
</dbReference>
<name>A0A6J6GM43_9ZZZZ</name>
<organism evidence="10">
    <name type="scientific">freshwater metagenome</name>
    <dbReference type="NCBI Taxonomy" id="449393"/>
    <lineage>
        <taxon>unclassified sequences</taxon>
        <taxon>metagenomes</taxon>
        <taxon>ecological metagenomes</taxon>
    </lineage>
</organism>
<evidence type="ECO:0000256" key="7">
    <source>
        <dbReference type="ARBA" id="ARBA00048539"/>
    </source>
</evidence>
<dbReference type="CDD" id="cd01992">
    <property type="entry name" value="TilS_N"/>
    <property type="match status" value="1"/>
</dbReference>
<dbReference type="GO" id="GO:0005737">
    <property type="term" value="C:cytoplasm"/>
    <property type="evidence" value="ECO:0007669"/>
    <property type="project" value="InterPro"/>
</dbReference>
<evidence type="ECO:0000259" key="8">
    <source>
        <dbReference type="Pfam" id="PF01171"/>
    </source>
</evidence>
<dbReference type="InterPro" id="IPR014729">
    <property type="entry name" value="Rossmann-like_a/b/a_fold"/>
</dbReference>
<proteinExistence type="inferred from homology"/>
<keyword evidence="6" id="KW-0067">ATP-binding</keyword>
<evidence type="ECO:0000256" key="3">
    <source>
        <dbReference type="ARBA" id="ARBA00022598"/>
    </source>
</evidence>
<dbReference type="SUPFAM" id="SSF82829">
    <property type="entry name" value="MesJ substrate recognition domain-like"/>
    <property type="match status" value="1"/>
</dbReference>
<dbReference type="GO" id="GO:0005524">
    <property type="term" value="F:ATP binding"/>
    <property type="evidence" value="ECO:0007669"/>
    <property type="project" value="UniProtKB-KW"/>
</dbReference>
<dbReference type="InterPro" id="IPR012795">
    <property type="entry name" value="tRNA_Ile_lys_synt_N"/>
</dbReference>
<evidence type="ECO:0000256" key="5">
    <source>
        <dbReference type="ARBA" id="ARBA00022741"/>
    </source>
</evidence>
<dbReference type="HAMAP" id="MF_01161">
    <property type="entry name" value="tRNA_Ile_lys_synt"/>
    <property type="match status" value="1"/>
</dbReference>
<dbReference type="InterPro" id="IPR012094">
    <property type="entry name" value="tRNA_Ile_lys_synt"/>
</dbReference>
<evidence type="ECO:0000313" key="10">
    <source>
        <dbReference type="EMBL" id="CAB4602412.1"/>
    </source>
</evidence>
<evidence type="ECO:0000256" key="1">
    <source>
        <dbReference type="ARBA" id="ARBA00013267"/>
    </source>
</evidence>
<dbReference type="EMBL" id="CAEZUN010000081">
    <property type="protein sequence ID" value="CAB4602412.1"/>
    <property type="molecule type" value="Genomic_DNA"/>
</dbReference>
<dbReference type="Pfam" id="PF01171">
    <property type="entry name" value="ATP_bind_3"/>
    <property type="match status" value="1"/>
</dbReference>
<dbReference type="Pfam" id="PF09179">
    <property type="entry name" value="TilS"/>
    <property type="match status" value="1"/>
</dbReference>
<keyword evidence="5" id="KW-0547">Nucleotide-binding</keyword>
<reference evidence="10" key="1">
    <citation type="submission" date="2020-05" db="EMBL/GenBank/DDBJ databases">
        <authorList>
            <person name="Chiriac C."/>
            <person name="Salcher M."/>
            <person name="Ghai R."/>
            <person name="Kavagutti S V."/>
        </authorList>
    </citation>
    <scope>NUCLEOTIDE SEQUENCE</scope>
</reference>
<keyword evidence="2" id="KW-0963">Cytoplasm</keyword>
<evidence type="ECO:0000259" key="9">
    <source>
        <dbReference type="Pfam" id="PF09179"/>
    </source>
</evidence>
<dbReference type="NCBIfam" id="TIGR02432">
    <property type="entry name" value="lysidine_TilS_N"/>
    <property type="match status" value="1"/>
</dbReference>
<dbReference type="AlphaFoldDB" id="A0A6J6GM43"/>
<protein>
    <recommendedName>
        <fullName evidence="1">tRNA(Ile)-lysidine synthetase</fullName>
        <ecNumber evidence="1">6.3.4.19</ecNumber>
    </recommendedName>
</protein>
<evidence type="ECO:0000256" key="6">
    <source>
        <dbReference type="ARBA" id="ARBA00022840"/>
    </source>
</evidence>
<feature type="domain" description="tRNA(Ile)-lysidine synthase substrate-binding" evidence="9">
    <location>
        <begin position="234"/>
        <end position="291"/>
    </location>
</feature>
<dbReference type="SUPFAM" id="SSF52402">
    <property type="entry name" value="Adenine nucleotide alpha hydrolases-like"/>
    <property type="match status" value="1"/>
</dbReference>
<dbReference type="Gene3D" id="1.10.10.1360">
    <property type="entry name" value="tRNA (Ile)-lysidine synthase"/>
    <property type="match status" value="1"/>
</dbReference>
<accession>A0A6J6GM43</accession>
<dbReference type="PANTHER" id="PTHR43033:SF1">
    <property type="entry name" value="TRNA(ILE)-LYSIDINE SYNTHASE-RELATED"/>
    <property type="match status" value="1"/>
</dbReference>
<dbReference type="EC" id="6.3.4.19" evidence="1"/>
<dbReference type="InterPro" id="IPR015262">
    <property type="entry name" value="tRNA_Ile_lys_synt_subst-bd"/>
</dbReference>
<feature type="domain" description="tRNA(Ile)-lysidine/2-thiocytidine synthase N-terminal" evidence="8">
    <location>
        <begin position="30"/>
        <end position="189"/>
    </location>
</feature>
<dbReference type="Gene3D" id="3.40.50.620">
    <property type="entry name" value="HUPs"/>
    <property type="match status" value="1"/>
</dbReference>